<gene>
    <name evidence="1" type="ORF">HB850_11900</name>
</gene>
<evidence type="ECO:0000313" key="1">
    <source>
        <dbReference type="EMBL" id="MBC1458457.1"/>
    </source>
</evidence>
<organism evidence="1 2">
    <name type="scientific">Listeria newyorkensis</name>
    <dbReference type="NCBI Taxonomy" id="1497681"/>
    <lineage>
        <taxon>Bacteria</taxon>
        <taxon>Bacillati</taxon>
        <taxon>Bacillota</taxon>
        <taxon>Bacilli</taxon>
        <taxon>Bacillales</taxon>
        <taxon>Listeriaceae</taxon>
        <taxon>Listeria</taxon>
    </lineage>
</organism>
<sequence>MYNVDTTKGLNQRVEAGTYEVFINNMSEEALPSGKEFISVDILIRNDVQQQFKDRQFKERLWMKKDGTGYVLALLGSIKKALGNEGEFNYPSFAEMREDFLRKPFQVKIDWVTTKNESTGKEYTNLNFLEVNPSALPVLNHQYTIKQQAPLDSKPIDISDSDLPF</sequence>
<name>A0A841Z0V8_9LIST</name>
<evidence type="ECO:0000313" key="2">
    <source>
        <dbReference type="Proteomes" id="UP000569903"/>
    </source>
</evidence>
<reference evidence="1 2" key="1">
    <citation type="submission" date="2020-03" db="EMBL/GenBank/DDBJ databases">
        <title>Soil Listeria distribution.</title>
        <authorList>
            <person name="Liao J."/>
            <person name="Wiedmann M."/>
        </authorList>
    </citation>
    <scope>NUCLEOTIDE SEQUENCE [LARGE SCALE GENOMIC DNA]</scope>
    <source>
        <strain evidence="1 2">FSL L7-1614</strain>
    </source>
</reference>
<proteinExistence type="predicted"/>
<dbReference type="Proteomes" id="UP000569903">
    <property type="component" value="Unassembled WGS sequence"/>
</dbReference>
<accession>A0A841Z0V8</accession>
<dbReference type="EMBL" id="JAARQN010000012">
    <property type="protein sequence ID" value="MBC1458457.1"/>
    <property type="molecule type" value="Genomic_DNA"/>
</dbReference>
<dbReference type="RefSeq" id="WP_185389613.1">
    <property type="nucleotide sequence ID" value="NZ_JAARQN010000012.1"/>
</dbReference>
<dbReference type="Pfam" id="PF05037">
    <property type="entry name" value="DUF669"/>
    <property type="match status" value="1"/>
</dbReference>
<dbReference type="InterPro" id="IPR007731">
    <property type="entry name" value="DUF669"/>
</dbReference>
<protein>
    <submittedName>
        <fullName evidence="1">DUF669 domain-containing protein</fullName>
    </submittedName>
</protein>
<comment type="caution">
    <text evidence="1">The sequence shown here is derived from an EMBL/GenBank/DDBJ whole genome shotgun (WGS) entry which is preliminary data.</text>
</comment>
<dbReference type="AlphaFoldDB" id="A0A841Z0V8"/>